<dbReference type="SUPFAM" id="SSF54452">
    <property type="entry name" value="MHC antigen-recognition domain"/>
    <property type="match status" value="1"/>
</dbReference>
<dbReference type="InterPro" id="IPR003006">
    <property type="entry name" value="Ig/MHC_CS"/>
</dbReference>
<dbReference type="SUPFAM" id="SSF48726">
    <property type="entry name" value="Immunoglobulin"/>
    <property type="match status" value="2"/>
</dbReference>
<accession>A0A5J5CV08</accession>
<dbReference type="PROSITE" id="PS00290">
    <property type="entry name" value="IG_MHC"/>
    <property type="match status" value="1"/>
</dbReference>
<feature type="transmembrane region" description="Helical" evidence="4">
    <location>
        <begin position="299"/>
        <end position="320"/>
    </location>
</feature>
<comment type="similarity">
    <text evidence="1">Belongs to the MHC class II family.</text>
</comment>
<dbReference type="Gene3D" id="2.60.40.10">
    <property type="entry name" value="Immunoglobulins"/>
    <property type="match status" value="2"/>
</dbReference>
<evidence type="ECO:0000259" key="6">
    <source>
        <dbReference type="PROSITE" id="PS50835"/>
    </source>
</evidence>
<evidence type="ECO:0000313" key="7">
    <source>
        <dbReference type="EMBL" id="KAA8585024.1"/>
    </source>
</evidence>
<proteinExistence type="inferred from homology"/>
<dbReference type="AlphaFoldDB" id="A0A5J5CV08"/>
<evidence type="ECO:0000256" key="5">
    <source>
        <dbReference type="SAM" id="SignalP"/>
    </source>
</evidence>
<protein>
    <recommendedName>
        <fullName evidence="6">Ig-like domain-containing protein</fullName>
    </recommendedName>
</protein>
<dbReference type="PANTHER" id="PTHR19944">
    <property type="entry name" value="MHC CLASS II-RELATED"/>
    <property type="match status" value="1"/>
</dbReference>
<dbReference type="InterPro" id="IPR050160">
    <property type="entry name" value="MHC/Immunoglobulin"/>
</dbReference>
<keyword evidence="4" id="KW-0472">Membrane</keyword>
<dbReference type="SMART" id="SM00407">
    <property type="entry name" value="IGc1"/>
    <property type="match status" value="2"/>
</dbReference>
<gene>
    <name evidence="7" type="ORF">FQN60_003718</name>
</gene>
<keyword evidence="5" id="KW-0732">Signal</keyword>
<dbReference type="Pfam" id="PF07654">
    <property type="entry name" value="C1-set"/>
    <property type="match status" value="2"/>
</dbReference>
<dbReference type="InterPro" id="IPR011162">
    <property type="entry name" value="MHC_I/II-like_Ag-recog"/>
</dbReference>
<organism evidence="7 8">
    <name type="scientific">Etheostoma spectabile</name>
    <name type="common">orangethroat darter</name>
    <dbReference type="NCBI Taxonomy" id="54343"/>
    <lineage>
        <taxon>Eukaryota</taxon>
        <taxon>Metazoa</taxon>
        <taxon>Chordata</taxon>
        <taxon>Craniata</taxon>
        <taxon>Vertebrata</taxon>
        <taxon>Euteleostomi</taxon>
        <taxon>Actinopterygii</taxon>
        <taxon>Neopterygii</taxon>
        <taxon>Teleostei</taxon>
        <taxon>Neoteleostei</taxon>
        <taxon>Acanthomorphata</taxon>
        <taxon>Eupercaria</taxon>
        <taxon>Perciformes</taxon>
        <taxon>Percoidei</taxon>
        <taxon>Percidae</taxon>
        <taxon>Etheostomatinae</taxon>
        <taxon>Etheostoma</taxon>
    </lineage>
</organism>
<evidence type="ECO:0000256" key="3">
    <source>
        <dbReference type="ARBA" id="ARBA00023319"/>
    </source>
</evidence>
<name>A0A5J5CV08_9PERO</name>
<dbReference type="EMBL" id="VOFY01000015">
    <property type="protein sequence ID" value="KAA8585024.1"/>
    <property type="molecule type" value="Genomic_DNA"/>
</dbReference>
<feature type="domain" description="Ig-like" evidence="6">
    <location>
        <begin position="201"/>
        <end position="285"/>
    </location>
</feature>
<dbReference type="GO" id="GO:0042613">
    <property type="term" value="C:MHC class II protein complex"/>
    <property type="evidence" value="ECO:0007669"/>
    <property type="project" value="InterPro"/>
</dbReference>
<dbReference type="InterPro" id="IPR001003">
    <property type="entry name" value="MHC_II_a_N"/>
</dbReference>
<dbReference type="InterPro" id="IPR007110">
    <property type="entry name" value="Ig-like_dom"/>
</dbReference>
<feature type="domain" description="Ig-like" evidence="6">
    <location>
        <begin position="103"/>
        <end position="191"/>
    </location>
</feature>
<comment type="caution">
    <text evidence="7">The sequence shown here is derived from an EMBL/GenBank/DDBJ whole genome shotgun (WGS) entry which is preliminary data.</text>
</comment>
<reference evidence="7 8" key="1">
    <citation type="submission" date="2019-08" db="EMBL/GenBank/DDBJ databases">
        <title>A chromosome-level genome assembly, high-density linkage maps, and genome scans reveal the genomic architecture of hybrid incompatibilities underlying speciation via character displacement in darters (Percidae: Etheostominae).</title>
        <authorList>
            <person name="Moran R.L."/>
            <person name="Catchen J.M."/>
            <person name="Fuller R.C."/>
        </authorList>
    </citation>
    <scope>NUCLEOTIDE SEQUENCE [LARGE SCALE GENOMIC DNA]</scope>
    <source>
        <strain evidence="7">EspeVRDwgs_2016</strain>
        <tissue evidence="7">Muscle</tissue>
    </source>
</reference>
<keyword evidence="4" id="KW-1133">Transmembrane helix</keyword>
<feature type="chain" id="PRO_5023815250" description="Ig-like domain-containing protein" evidence="5">
    <location>
        <begin position="18"/>
        <end position="348"/>
    </location>
</feature>
<evidence type="ECO:0000256" key="4">
    <source>
        <dbReference type="SAM" id="Phobius"/>
    </source>
</evidence>
<keyword evidence="4" id="KW-0812">Transmembrane</keyword>
<evidence type="ECO:0000313" key="8">
    <source>
        <dbReference type="Proteomes" id="UP000327493"/>
    </source>
</evidence>
<keyword evidence="3" id="KW-0393">Immunoglobulin domain</keyword>
<dbReference type="InterPro" id="IPR013783">
    <property type="entry name" value="Ig-like_fold"/>
</dbReference>
<dbReference type="PANTHER" id="PTHR19944:SF86">
    <property type="entry name" value="HLA CLASS II HISTOCOMPATIBILITY ANTIGEN, DR ALPHA CHAIN"/>
    <property type="match status" value="1"/>
</dbReference>
<dbReference type="InterPro" id="IPR036179">
    <property type="entry name" value="Ig-like_dom_sf"/>
</dbReference>
<evidence type="ECO:0000256" key="2">
    <source>
        <dbReference type="ARBA" id="ARBA00023180"/>
    </source>
</evidence>
<keyword evidence="8" id="KW-1185">Reference proteome</keyword>
<sequence>MYFKIILILSGAVFIHAQRSHELCQSFGCFDSSDTQLTMTLDGDELYYADFKKGLLVWDSKVPTNFHVPYAYEIALRYRIVCRGELMRYKLDKSATMKTKEPPEIIIYPRDEVIEEEENTLICFINHFFPPSINIKWTKNDIDLTVEDPFDKCINNPDGTFHVFSYLNFVPKEGDIYSCTVEHASLEKPQTKFWGNISSVPTVKLNSVKHPPMLVCSAYNFYPKQIRLTWLRNGQEVTSSVSFSEVMPDGDLYYQIHSYLEPTPTKGEKMTCMVEHLTLSEPMLQVWDPSLPVSEWIKIAVGLFGLILGFVMLSSGFIYYKKNSKANFTLCQGSVLVPLQDVPEVGAT</sequence>
<evidence type="ECO:0000256" key="1">
    <source>
        <dbReference type="ARBA" id="ARBA00007394"/>
    </source>
</evidence>
<keyword evidence="2" id="KW-0325">Glycoprotein</keyword>
<dbReference type="GO" id="GO:0019882">
    <property type="term" value="P:antigen processing and presentation"/>
    <property type="evidence" value="ECO:0007669"/>
    <property type="project" value="InterPro"/>
</dbReference>
<dbReference type="PROSITE" id="PS50835">
    <property type="entry name" value="IG_LIKE"/>
    <property type="match status" value="2"/>
</dbReference>
<dbReference type="Proteomes" id="UP000327493">
    <property type="component" value="Chromosome 15"/>
</dbReference>
<dbReference type="Pfam" id="PF00993">
    <property type="entry name" value="MHC_II_alpha"/>
    <property type="match status" value="1"/>
</dbReference>
<dbReference type="GO" id="GO:0006955">
    <property type="term" value="P:immune response"/>
    <property type="evidence" value="ECO:0007669"/>
    <property type="project" value="InterPro"/>
</dbReference>
<dbReference type="InterPro" id="IPR003597">
    <property type="entry name" value="Ig_C1-set"/>
</dbReference>
<feature type="signal peptide" evidence="5">
    <location>
        <begin position="1"/>
        <end position="17"/>
    </location>
</feature>